<protein>
    <submittedName>
        <fullName evidence="1">Uncharacterized protein</fullName>
    </submittedName>
</protein>
<dbReference type="HOGENOM" id="CLU_2821313_0_0_6"/>
<dbReference type="PATRIC" id="fig|1217705.3.peg.1827"/>
<dbReference type="AlphaFoldDB" id="N9LXA4"/>
<evidence type="ECO:0000313" key="1">
    <source>
        <dbReference type="EMBL" id="ENX00894.1"/>
    </source>
</evidence>
<comment type="caution">
    <text evidence="1">The sequence shown here is derived from an EMBL/GenBank/DDBJ whole genome shotgun (WGS) entry which is preliminary data.</text>
</comment>
<reference evidence="1 2" key="1">
    <citation type="submission" date="2013-02" db="EMBL/GenBank/DDBJ databases">
        <title>The Genome Sequence of Acinetobacter sp. ANC 3862.</title>
        <authorList>
            <consortium name="The Broad Institute Genome Sequencing Platform"/>
            <consortium name="The Broad Institute Genome Sequencing Center for Infectious Disease"/>
            <person name="Cerqueira G."/>
            <person name="Feldgarden M."/>
            <person name="Courvalin P."/>
            <person name="Perichon B."/>
            <person name="Grillot-Courvalin C."/>
            <person name="Clermont D."/>
            <person name="Rocha E."/>
            <person name="Yoon E.-J."/>
            <person name="Nemec A."/>
            <person name="Walker B."/>
            <person name="Young S.K."/>
            <person name="Zeng Q."/>
            <person name="Gargeya S."/>
            <person name="Fitzgerald M."/>
            <person name="Haas B."/>
            <person name="Abouelleil A."/>
            <person name="Alvarado L."/>
            <person name="Arachchi H.M."/>
            <person name="Berlin A.M."/>
            <person name="Chapman S.B."/>
            <person name="Dewar J."/>
            <person name="Goldberg J."/>
            <person name="Griggs A."/>
            <person name="Gujja S."/>
            <person name="Hansen M."/>
            <person name="Howarth C."/>
            <person name="Imamovic A."/>
            <person name="Larimer J."/>
            <person name="McCowan C."/>
            <person name="Murphy C."/>
            <person name="Neiman D."/>
            <person name="Pearson M."/>
            <person name="Priest M."/>
            <person name="Roberts A."/>
            <person name="Saif S."/>
            <person name="Shea T."/>
            <person name="Sisk P."/>
            <person name="Sykes S."/>
            <person name="Wortman J."/>
            <person name="Nusbaum C."/>
            <person name="Birren B."/>
        </authorList>
    </citation>
    <scope>NUCLEOTIDE SEQUENCE [LARGE SCALE GENOMIC DNA]</scope>
    <source>
        <strain evidence="1 2">ANC 3862</strain>
    </source>
</reference>
<accession>N9LXA4</accession>
<proteinExistence type="predicted"/>
<evidence type="ECO:0000313" key="2">
    <source>
        <dbReference type="Proteomes" id="UP000013248"/>
    </source>
</evidence>
<dbReference type="RefSeq" id="WP_005216955.1">
    <property type="nucleotide sequence ID" value="NZ_KB850089.1"/>
</dbReference>
<organism evidence="1 2">
    <name type="scientific">Acinetobacter modestus</name>
    <dbReference type="NCBI Taxonomy" id="1776740"/>
    <lineage>
        <taxon>Bacteria</taxon>
        <taxon>Pseudomonadati</taxon>
        <taxon>Pseudomonadota</taxon>
        <taxon>Gammaproteobacteria</taxon>
        <taxon>Moraxellales</taxon>
        <taxon>Moraxellaceae</taxon>
        <taxon>Acinetobacter</taxon>
    </lineage>
</organism>
<dbReference type="Proteomes" id="UP000013248">
    <property type="component" value="Unassembled WGS sequence"/>
</dbReference>
<name>N9LXA4_9GAMM</name>
<sequence>MKYVVCTGKTVTHGVLGKGSVVETQTFSAGDLVTITDKKELERLLKSGVIRPLEDVSEEEDEKEGE</sequence>
<gene>
    <name evidence="1" type="ORF">F900_01878</name>
</gene>
<dbReference type="EMBL" id="APRP01000018">
    <property type="protein sequence ID" value="ENX00894.1"/>
    <property type="molecule type" value="Genomic_DNA"/>
</dbReference>
<dbReference type="STRING" id="1217705.F900_01878"/>